<dbReference type="PANTHER" id="PTHR11058">
    <property type="entry name" value="NADH-UBIQUINONE OXIDOREDUCTASE CHAIN 3"/>
    <property type="match status" value="1"/>
</dbReference>
<comment type="catalytic activity">
    <reaction evidence="8 9">
        <text>a ubiquinone + NADH + 5 H(+)(in) = a ubiquinol + NAD(+) + 4 H(+)(out)</text>
        <dbReference type="Rhea" id="RHEA:29091"/>
        <dbReference type="Rhea" id="RHEA-COMP:9565"/>
        <dbReference type="Rhea" id="RHEA-COMP:9566"/>
        <dbReference type="ChEBI" id="CHEBI:15378"/>
        <dbReference type="ChEBI" id="CHEBI:16389"/>
        <dbReference type="ChEBI" id="CHEBI:17976"/>
        <dbReference type="ChEBI" id="CHEBI:57540"/>
        <dbReference type="ChEBI" id="CHEBI:57945"/>
        <dbReference type="EC" id="7.1.1.2"/>
    </reaction>
</comment>
<evidence type="ECO:0000256" key="5">
    <source>
        <dbReference type="ARBA" id="ARBA00022692"/>
    </source>
</evidence>
<feature type="transmembrane region" description="Helical" evidence="9">
    <location>
        <begin position="100"/>
        <end position="121"/>
    </location>
</feature>
<proteinExistence type="inferred from homology"/>
<feature type="transmembrane region" description="Helical" evidence="9">
    <location>
        <begin position="15"/>
        <end position="40"/>
    </location>
</feature>
<evidence type="ECO:0000313" key="10">
    <source>
        <dbReference type="EMBL" id="ACX62030.1"/>
    </source>
</evidence>
<dbReference type="PANTHER" id="PTHR11058:SF9">
    <property type="entry name" value="NADH-UBIQUINONE OXIDOREDUCTASE CHAIN 3"/>
    <property type="match status" value="1"/>
</dbReference>
<gene>
    <name evidence="10" type="primary">nad3</name>
</gene>
<dbReference type="AlphaFoldDB" id="D2JPA1"/>
<dbReference type="GO" id="GO:0008137">
    <property type="term" value="F:NADH dehydrogenase (ubiquinone) activity"/>
    <property type="evidence" value="ECO:0007669"/>
    <property type="project" value="UniProtKB-UniRule"/>
</dbReference>
<keyword evidence="9" id="KW-0249">Electron transport</keyword>
<dbReference type="InterPro" id="IPR000440">
    <property type="entry name" value="NADH_UbQ/plastoQ_OxRdtase_su3"/>
</dbReference>
<comment type="function">
    <text evidence="9">Core subunit of the mitochondrial membrane respiratory chain NADH dehydrogenase (Complex I) which catalyzes electron transfer from NADH through the respiratory chain, using ubiquinone as an electron acceptor. Essential for the catalytic activity of complex I.</text>
</comment>
<protein>
    <recommendedName>
        <fullName evidence="3 9">NADH-ubiquinone oxidoreductase chain 3</fullName>
        <ecNumber evidence="9">7.1.1.2</ecNumber>
    </recommendedName>
</protein>
<name>D2JPA1_9STRA</name>
<dbReference type="Gene3D" id="1.20.58.1610">
    <property type="entry name" value="NADH:ubiquinone/plastoquinone oxidoreductase, chain 3"/>
    <property type="match status" value="1"/>
</dbReference>
<dbReference type="GO" id="GO:0030964">
    <property type="term" value="C:NADH dehydrogenase complex"/>
    <property type="evidence" value="ECO:0007669"/>
    <property type="project" value="TreeGrafter"/>
</dbReference>
<keyword evidence="9" id="KW-0830">Ubiquinone</keyword>
<geneLocation type="mitochondrion" evidence="10"/>
<dbReference type="InterPro" id="IPR038430">
    <property type="entry name" value="NDAH_ubi_oxred_su3_sf"/>
</dbReference>
<evidence type="ECO:0000256" key="3">
    <source>
        <dbReference type="ARBA" id="ARBA00021007"/>
    </source>
</evidence>
<keyword evidence="9" id="KW-0679">Respiratory chain</keyword>
<keyword evidence="7 9" id="KW-0472">Membrane</keyword>
<dbReference type="GO" id="GO:0016651">
    <property type="term" value="F:oxidoreductase activity, acting on NAD(P)H"/>
    <property type="evidence" value="ECO:0007669"/>
    <property type="project" value="InterPro"/>
</dbReference>
<dbReference type="GO" id="GO:0031966">
    <property type="term" value="C:mitochondrial membrane"/>
    <property type="evidence" value="ECO:0007669"/>
    <property type="project" value="UniProtKB-SubCell"/>
</dbReference>
<dbReference type="RefSeq" id="YP_003359482.1">
    <property type="nucleotide sequence ID" value="NC_013710.1"/>
</dbReference>
<evidence type="ECO:0000256" key="2">
    <source>
        <dbReference type="ARBA" id="ARBA00008472"/>
    </source>
</evidence>
<comment type="subcellular location">
    <subcellularLocation>
        <location evidence="1">Membrane</location>
        <topology evidence="1">Multi-pass membrane protein</topology>
    </subcellularLocation>
    <subcellularLocation>
        <location evidence="9">Mitochondrion membrane</location>
        <topology evidence="9">Multi-pass membrane protein</topology>
    </subcellularLocation>
</comment>
<evidence type="ECO:0000256" key="6">
    <source>
        <dbReference type="ARBA" id="ARBA00022989"/>
    </source>
</evidence>
<evidence type="ECO:0000256" key="7">
    <source>
        <dbReference type="ARBA" id="ARBA00023136"/>
    </source>
</evidence>
<keyword evidence="6 9" id="KW-1133">Transmembrane helix</keyword>
<dbReference type="EC" id="7.1.1.2" evidence="9"/>
<dbReference type="InterPro" id="IPR023043">
    <property type="entry name" value="NAD(P)H_OxRDtase_bac/plastid"/>
</dbReference>
<dbReference type="EMBL" id="GU002153">
    <property type="protein sequence ID" value="ACX62030.1"/>
    <property type="molecule type" value="Genomic_DNA"/>
</dbReference>
<evidence type="ECO:0000256" key="8">
    <source>
        <dbReference type="ARBA" id="ARBA00049551"/>
    </source>
</evidence>
<evidence type="ECO:0000256" key="4">
    <source>
        <dbReference type="ARBA" id="ARBA00022448"/>
    </source>
</evidence>
<reference evidence="10" key="1">
    <citation type="journal article" date="2010" name="Curr. Genet.">
        <title>Complete sequence of the mitochondrial genome of a diatom alga Synedra acus and comparative analysis of diatom mitochondrial genomes.</title>
        <authorList>
            <person name="Ravin N.V."/>
            <person name="Galachyants Y.P."/>
            <person name="Mardanov A.V."/>
            <person name="Beletsky A.V."/>
            <person name="Petrova D.P."/>
            <person name="Sherbakova T.A."/>
            <person name="Zakharova Y.R."/>
            <person name="Likhoshway Y.V."/>
            <person name="Skryabin K.G."/>
            <person name="Grachev M.A."/>
        </authorList>
    </citation>
    <scope>NUCLEOTIDE SEQUENCE [LARGE SCALE GENOMIC DNA]</scope>
</reference>
<comment type="similarity">
    <text evidence="2 9">Belongs to the complex I subunit 3 family.</text>
</comment>
<feature type="transmembrane region" description="Helical" evidence="9">
    <location>
        <begin position="70"/>
        <end position="88"/>
    </location>
</feature>
<accession>D2JPA1</accession>
<evidence type="ECO:0000256" key="9">
    <source>
        <dbReference type="RuleBase" id="RU003640"/>
    </source>
</evidence>
<keyword evidence="9 10" id="KW-0496">Mitochondrion</keyword>
<keyword evidence="4 9" id="KW-0813">Transport</keyword>
<dbReference type="HAMAP" id="MF_01394">
    <property type="entry name" value="NDH1_NuoA"/>
    <property type="match status" value="1"/>
</dbReference>
<dbReference type="GeneID" id="8690539"/>
<keyword evidence="5 9" id="KW-0812">Transmembrane</keyword>
<evidence type="ECO:0000256" key="1">
    <source>
        <dbReference type="ARBA" id="ARBA00004141"/>
    </source>
</evidence>
<dbReference type="Pfam" id="PF00507">
    <property type="entry name" value="Oxidored_q4"/>
    <property type="match status" value="1"/>
</dbReference>
<keyword evidence="9" id="KW-0520">NAD</keyword>
<sequence>MYIEFLLLLENSSELFFVFVHLIVSLLLSIVIFVFSYVLAIQNPETEKMSVYECGFEPYEGARKKFDVKFYVFAMLFVIFDIETMFLIPWSITLSKINFIGFWVMIDFLFELSVGFFYLWAAGGLNWE</sequence>
<organism evidence="10">
    <name type="scientific">Ulnaria acus</name>
    <dbReference type="NCBI Taxonomy" id="1436140"/>
    <lineage>
        <taxon>Eukaryota</taxon>
        <taxon>Sar</taxon>
        <taxon>Stramenopiles</taxon>
        <taxon>Ochrophyta</taxon>
        <taxon>Bacillariophyta</taxon>
        <taxon>Fragilariophyceae</taxon>
        <taxon>Fragilariophycidae</taxon>
        <taxon>Licmophorales</taxon>
        <taxon>Ulnariaceae</taxon>
        <taxon>Ulnaria</taxon>
    </lineage>
</organism>
<keyword evidence="9" id="KW-1278">Translocase</keyword>